<comment type="caution">
    <text evidence="1">The sequence shown here is derived from an EMBL/GenBank/DDBJ whole genome shotgun (WGS) entry which is preliminary data.</text>
</comment>
<dbReference type="PANTHER" id="PTHR33696">
    <property type="entry name" value="T22J18.15-RELATED"/>
    <property type="match status" value="1"/>
</dbReference>
<gene>
    <name evidence="1" type="ORF">GIB67_018939</name>
</gene>
<proteinExistence type="predicted"/>
<evidence type="ECO:0000313" key="2">
    <source>
        <dbReference type="Proteomes" id="UP000541444"/>
    </source>
</evidence>
<name>A0A7J7L2M7_9MAGN</name>
<protein>
    <submittedName>
        <fullName evidence="1">Uncharacterized protein</fullName>
    </submittedName>
</protein>
<dbReference type="Proteomes" id="UP000541444">
    <property type="component" value="Unassembled WGS sequence"/>
</dbReference>
<reference evidence="1 2" key="1">
    <citation type="journal article" date="2020" name="IScience">
        <title>Genome Sequencing of the Endangered Kingdonia uniflora (Circaeasteraceae, Ranunculales) Reveals Potential Mechanisms of Evolutionary Specialization.</title>
        <authorList>
            <person name="Sun Y."/>
            <person name="Deng T."/>
            <person name="Zhang A."/>
            <person name="Moore M.J."/>
            <person name="Landis J.B."/>
            <person name="Lin N."/>
            <person name="Zhang H."/>
            <person name="Zhang X."/>
            <person name="Huang J."/>
            <person name="Zhang X."/>
            <person name="Sun H."/>
            <person name="Wang H."/>
        </authorList>
    </citation>
    <scope>NUCLEOTIDE SEQUENCE [LARGE SCALE GENOMIC DNA]</scope>
    <source>
        <strain evidence="1">TB1705</strain>
        <tissue evidence="1">Leaf</tissue>
    </source>
</reference>
<dbReference type="AlphaFoldDB" id="A0A7J7L2M7"/>
<accession>A0A7J7L2M7</accession>
<keyword evidence="2" id="KW-1185">Reference proteome</keyword>
<organism evidence="1 2">
    <name type="scientific">Kingdonia uniflora</name>
    <dbReference type="NCBI Taxonomy" id="39325"/>
    <lineage>
        <taxon>Eukaryota</taxon>
        <taxon>Viridiplantae</taxon>
        <taxon>Streptophyta</taxon>
        <taxon>Embryophyta</taxon>
        <taxon>Tracheophyta</taxon>
        <taxon>Spermatophyta</taxon>
        <taxon>Magnoliopsida</taxon>
        <taxon>Ranunculales</taxon>
        <taxon>Circaeasteraceae</taxon>
        <taxon>Kingdonia</taxon>
    </lineage>
</organism>
<sequence length="135" mass="15362">MMSHHRIAFSWENKLGVMNTNQEDLVDIDKPLPLPPPPFLRDSPKVVGHRKFRDLLIARPPSRNSSRKAVTKGDQDDPFLAAYKECTKSVKLSKDRKKGSAPWKERNGSIFSCKHSCGIKEDNLVRVSHGPRYPK</sequence>
<dbReference type="EMBL" id="JACGCM010002668">
    <property type="protein sequence ID" value="KAF6136900.1"/>
    <property type="molecule type" value="Genomic_DNA"/>
</dbReference>
<evidence type="ECO:0000313" key="1">
    <source>
        <dbReference type="EMBL" id="KAF6136900.1"/>
    </source>
</evidence>
<dbReference type="OrthoDB" id="745459at2759"/>
<dbReference type="PANTHER" id="PTHR33696:SF3">
    <property type="entry name" value="FLZ-TYPE DOMAIN-CONTAINING PROTEIN"/>
    <property type="match status" value="1"/>
</dbReference>